<comment type="caution">
    <text evidence="3">The sequence shown here is derived from an EMBL/GenBank/DDBJ whole genome shotgun (WGS) entry which is preliminary data.</text>
</comment>
<evidence type="ECO:0000313" key="3">
    <source>
        <dbReference type="EMBL" id="KKN45622.1"/>
    </source>
</evidence>
<dbReference type="InterPro" id="IPR035421">
    <property type="entry name" value="Terminase_6C"/>
</dbReference>
<dbReference type="InterPro" id="IPR027417">
    <property type="entry name" value="P-loop_NTPase"/>
</dbReference>
<reference evidence="3" key="1">
    <citation type="journal article" date="2015" name="Nature">
        <title>Complex archaea that bridge the gap between prokaryotes and eukaryotes.</title>
        <authorList>
            <person name="Spang A."/>
            <person name="Saw J.H."/>
            <person name="Jorgensen S.L."/>
            <person name="Zaremba-Niedzwiedzka K."/>
            <person name="Martijn J."/>
            <person name="Lind A.E."/>
            <person name="van Eijk R."/>
            <person name="Schleper C."/>
            <person name="Guy L."/>
            <person name="Ettema T.J."/>
        </authorList>
    </citation>
    <scope>NUCLEOTIDE SEQUENCE</scope>
</reference>
<proteinExistence type="predicted"/>
<dbReference type="Pfam" id="PF03237">
    <property type="entry name" value="Terminase_6N"/>
    <property type="match status" value="1"/>
</dbReference>
<sequence length="477" mass="52989">MSKSSSLNLDEASLRKIKIPRLRELLGDEEFTRLVQGMTEEEAEALLFDWPSWARETQLEPPGKWAIWLVLSGRGFGKTRAGTEWVRENVMSLDPRKHAGRIALIAQTAGDGRDVLIEGEAGILAIHPKHQMPKYEVTKRRITWPNGAIATIYSAEDPDQLRGPTHDLALVDELAAYPYPDATWSNLMFGLRAGRSRVMATTTPRPIQLIKDLVAREGKDVFVTRGSTYDNFANLSETFKTSVIKPYEGTRLARQELLGEILWDVPAALWNTETLEKNRRSVEGKDYPKRPNLLRRVVVSVDPSISRPTQKKQNYNEPASCGIVVGGIGHDEQGYLLSDKTIKGAPAEWARVVIQAYNAWDADFVIAEGNNGGEIITDLLHSVDSSVPVKIVYASKGKLPRAEPVSALDEQGLIHLVGSFPELEDELTSYDGSGTSPNRLDAYVWLFHHLMVKSRKGGAIWGSGSKVRRSSTIQLQA</sequence>
<keyword evidence="1" id="KW-1188">Viral release from host cell</keyword>
<gene>
    <name evidence="3" type="ORF">LCGC14_0681320</name>
</gene>
<evidence type="ECO:0000256" key="1">
    <source>
        <dbReference type="ARBA" id="ARBA00022612"/>
    </source>
</evidence>
<dbReference type="Gene3D" id="3.40.50.300">
    <property type="entry name" value="P-loop containing nucleotide triphosphate hydrolases"/>
    <property type="match status" value="1"/>
</dbReference>
<evidence type="ECO:0000259" key="2">
    <source>
        <dbReference type="Pfam" id="PF17289"/>
    </source>
</evidence>
<protein>
    <recommendedName>
        <fullName evidence="2">Terminase large subunit gp17-like C-terminal domain-containing protein</fullName>
    </recommendedName>
</protein>
<organism evidence="3">
    <name type="scientific">marine sediment metagenome</name>
    <dbReference type="NCBI Taxonomy" id="412755"/>
    <lineage>
        <taxon>unclassified sequences</taxon>
        <taxon>metagenomes</taxon>
        <taxon>ecological metagenomes</taxon>
    </lineage>
</organism>
<name>A0A0F9R8F0_9ZZZZ</name>
<dbReference type="EMBL" id="LAZR01001377">
    <property type="protein sequence ID" value="KKN45622.1"/>
    <property type="molecule type" value="Genomic_DNA"/>
</dbReference>
<dbReference type="AlphaFoldDB" id="A0A0F9R8F0"/>
<feature type="domain" description="Terminase large subunit gp17-like C-terminal" evidence="2">
    <location>
        <begin position="318"/>
        <end position="449"/>
    </location>
</feature>
<dbReference type="Pfam" id="PF17289">
    <property type="entry name" value="Terminase_6C"/>
    <property type="match status" value="1"/>
</dbReference>
<accession>A0A0F9R8F0</accession>